<dbReference type="Gene3D" id="3.40.50.720">
    <property type="entry name" value="NAD(P)-binding Rossmann-like Domain"/>
    <property type="match status" value="1"/>
</dbReference>
<gene>
    <name evidence="2" type="ORF">UFOPK1603_01413</name>
</gene>
<reference evidence="2" key="1">
    <citation type="submission" date="2020-05" db="EMBL/GenBank/DDBJ databases">
        <authorList>
            <person name="Chiriac C."/>
            <person name="Salcher M."/>
            <person name="Ghai R."/>
            <person name="Kavagutti S V."/>
        </authorList>
    </citation>
    <scope>NUCLEOTIDE SEQUENCE</scope>
</reference>
<organism evidence="2">
    <name type="scientific">freshwater metagenome</name>
    <dbReference type="NCBI Taxonomy" id="449393"/>
    <lineage>
        <taxon>unclassified sequences</taxon>
        <taxon>metagenomes</taxon>
        <taxon>ecological metagenomes</taxon>
    </lineage>
</organism>
<dbReference type="InterPro" id="IPR036291">
    <property type="entry name" value="NAD(P)-bd_dom_sf"/>
</dbReference>
<dbReference type="PRINTS" id="PR00080">
    <property type="entry name" value="SDRFAMILY"/>
</dbReference>
<dbReference type="PANTHER" id="PTHR42879">
    <property type="entry name" value="3-OXOACYL-(ACYL-CARRIER-PROTEIN) REDUCTASE"/>
    <property type="match status" value="1"/>
</dbReference>
<evidence type="ECO:0000313" key="2">
    <source>
        <dbReference type="EMBL" id="CAB4575351.1"/>
    </source>
</evidence>
<dbReference type="PRINTS" id="PR00081">
    <property type="entry name" value="GDHRDH"/>
</dbReference>
<dbReference type="PANTHER" id="PTHR42879:SF6">
    <property type="entry name" value="NADPH-DEPENDENT REDUCTASE BACG"/>
    <property type="match status" value="1"/>
</dbReference>
<name>A0A6J6EFQ3_9ZZZZ</name>
<dbReference type="EMBL" id="CAEZTG010000151">
    <property type="protein sequence ID" value="CAB4575351.1"/>
    <property type="molecule type" value="Genomic_DNA"/>
</dbReference>
<evidence type="ECO:0000256" key="1">
    <source>
        <dbReference type="ARBA" id="ARBA00006484"/>
    </source>
</evidence>
<dbReference type="SUPFAM" id="SSF51735">
    <property type="entry name" value="NAD(P)-binding Rossmann-fold domains"/>
    <property type="match status" value="1"/>
</dbReference>
<sequence length="267" mass="28006">MDLGLAGRVALVTGSWRGTGAGIARVLASEGATVLVHGFEAGSCAETIDSIRSNGGIAYEVIGDIRTDDGTRQLRAEVNRVTDRVDIVVNNYGVAEGSDWPGSDAESWHSSYDTNVVSAIRVTNEFIDGMRSSGWGRIVFVSTVGATRPGDRIPEYYAAKGALPSIVVSLAKHLANTGITVNCVSPGIIATPEMVELFTKRAAHAGVGPDWALVEKFVLETGMANPSGHISTPEDVGRFIAFVVSGPAWHLNGAHLRFDGGAADAVT</sequence>
<dbReference type="AlphaFoldDB" id="A0A6J6EFQ3"/>
<proteinExistence type="inferred from homology"/>
<protein>
    <submittedName>
        <fullName evidence="2">Unannotated protein</fullName>
    </submittedName>
</protein>
<accession>A0A6J6EFQ3</accession>
<comment type="similarity">
    <text evidence="1">Belongs to the short-chain dehydrogenases/reductases (SDR) family.</text>
</comment>
<dbReference type="InterPro" id="IPR050259">
    <property type="entry name" value="SDR"/>
</dbReference>
<dbReference type="Pfam" id="PF00106">
    <property type="entry name" value="adh_short"/>
    <property type="match status" value="1"/>
</dbReference>
<dbReference type="InterPro" id="IPR002347">
    <property type="entry name" value="SDR_fam"/>
</dbReference>
<dbReference type="CDD" id="cd05233">
    <property type="entry name" value="SDR_c"/>
    <property type="match status" value="1"/>
</dbReference>